<dbReference type="AlphaFoldDB" id="W4QG24"/>
<gene>
    <name evidence="5" type="ORF">JCM9152_2464</name>
</gene>
<name>W4QG24_9BACI</name>
<dbReference type="PANTHER" id="PTHR43320:SF2">
    <property type="entry name" value="2-DEHYDRO-3-DEOXYGLUCONOKINASE_2-DEHYDRO-3-DEOXYGALACTONOKINASE"/>
    <property type="match status" value="1"/>
</dbReference>
<dbReference type="Pfam" id="PF00294">
    <property type="entry name" value="PfkB"/>
    <property type="match status" value="1"/>
</dbReference>
<accession>W4QG24</accession>
<dbReference type="Proteomes" id="UP000018895">
    <property type="component" value="Unassembled WGS sequence"/>
</dbReference>
<dbReference type="STRING" id="1236971.JCM9152_2464"/>
<reference evidence="5" key="1">
    <citation type="journal article" date="2014" name="Genome Announc.">
        <title>Draft Genome Sequences of Three Alkaliphilic Bacillus Strains, Bacillus wakoensis JCM 9140T, Bacillus akibai JCM 9157T, and Bacillus hemicellulosilyticus JCM 9152T.</title>
        <authorList>
            <person name="Yuki M."/>
            <person name="Oshima K."/>
            <person name="Suda W."/>
            <person name="Oshida Y."/>
            <person name="Kitamura K."/>
            <person name="Iida T."/>
            <person name="Hattori M."/>
            <person name="Ohkuma M."/>
        </authorList>
    </citation>
    <scope>NUCLEOTIDE SEQUENCE [LARGE SCALE GENOMIC DNA]</scope>
    <source>
        <strain evidence="5">JCM 9152</strain>
    </source>
</reference>
<sequence>MKKVVTFGEILLRLSPPGHDRISGSQSFDAIYGGSEGNVAVALQSFGLSASLVSKIPAHVIGDAAIQAFNAYGVDTSQIIRGGERLGTYFLENGYSIRSSKVVYDRKHSAISEAQIDEFDLDAVFDGAELFHVSGITLGISEQAFRLSQAFMEEAARRKIPVSFDFNYRAKLWSTNEAKEKFLQVLPYVDVAFAGFLDFTTFLGLDHTLVENVAALEDYQKIYRTINETFGFQYIVSSFRDVLSASKNDYQGLVYNGTSEEVSLSQKYSIDIIDRVGAGDAFTAGFLYSYLLNKDDAYKVEFATAAAAIKHTIFGDSLKVNVEEVENVFQSGAFHVQR</sequence>
<evidence type="ECO:0000313" key="6">
    <source>
        <dbReference type="Proteomes" id="UP000018895"/>
    </source>
</evidence>
<dbReference type="CDD" id="cd01166">
    <property type="entry name" value="KdgK"/>
    <property type="match status" value="1"/>
</dbReference>
<evidence type="ECO:0000259" key="4">
    <source>
        <dbReference type="Pfam" id="PF00294"/>
    </source>
</evidence>
<keyword evidence="6" id="KW-1185">Reference proteome</keyword>
<organism evidence="5 6">
    <name type="scientific">Halalkalibacter hemicellulosilyticusJCM 9152</name>
    <dbReference type="NCBI Taxonomy" id="1236971"/>
    <lineage>
        <taxon>Bacteria</taxon>
        <taxon>Bacillati</taxon>
        <taxon>Bacillota</taxon>
        <taxon>Bacilli</taxon>
        <taxon>Bacillales</taxon>
        <taxon>Bacillaceae</taxon>
        <taxon>Halalkalibacter</taxon>
    </lineage>
</organism>
<evidence type="ECO:0000256" key="1">
    <source>
        <dbReference type="ARBA" id="ARBA00010688"/>
    </source>
</evidence>
<protein>
    <submittedName>
        <fullName evidence="5">2-dehydro-3-deoxygluconate kinase</fullName>
    </submittedName>
</protein>
<evidence type="ECO:0000313" key="5">
    <source>
        <dbReference type="EMBL" id="GAE31026.1"/>
    </source>
</evidence>
<proteinExistence type="inferred from homology"/>
<dbReference type="EMBL" id="BAUU01000015">
    <property type="protein sequence ID" value="GAE31026.1"/>
    <property type="molecule type" value="Genomic_DNA"/>
</dbReference>
<dbReference type="InterPro" id="IPR011611">
    <property type="entry name" value="PfkB_dom"/>
</dbReference>
<dbReference type="RefSeq" id="WP_035344204.1">
    <property type="nucleotide sequence ID" value="NZ_BAUU01000015.1"/>
</dbReference>
<comment type="similarity">
    <text evidence="1">Belongs to the carbohydrate kinase PfkB family.</text>
</comment>
<dbReference type="InterPro" id="IPR029056">
    <property type="entry name" value="Ribokinase-like"/>
</dbReference>
<dbReference type="InterPro" id="IPR052700">
    <property type="entry name" value="Carb_kinase_PfkB-like"/>
</dbReference>
<dbReference type="OrthoDB" id="9813569at2"/>
<dbReference type="SUPFAM" id="SSF53613">
    <property type="entry name" value="Ribokinase-like"/>
    <property type="match status" value="1"/>
</dbReference>
<keyword evidence="2" id="KW-0808">Transferase</keyword>
<keyword evidence="3 5" id="KW-0418">Kinase</keyword>
<dbReference type="GO" id="GO:0016301">
    <property type="term" value="F:kinase activity"/>
    <property type="evidence" value="ECO:0007669"/>
    <property type="project" value="UniProtKB-KW"/>
</dbReference>
<evidence type="ECO:0000256" key="2">
    <source>
        <dbReference type="ARBA" id="ARBA00022679"/>
    </source>
</evidence>
<dbReference type="PANTHER" id="PTHR43320">
    <property type="entry name" value="SUGAR KINASE"/>
    <property type="match status" value="1"/>
</dbReference>
<evidence type="ECO:0000256" key="3">
    <source>
        <dbReference type="ARBA" id="ARBA00022777"/>
    </source>
</evidence>
<dbReference type="Gene3D" id="3.40.1190.20">
    <property type="match status" value="1"/>
</dbReference>
<feature type="domain" description="Carbohydrate kinase PfkB" evidence="4">
    <location>
        <begin position="1"/>
        <end position="312"/>
    </location>
</feature>
<comment type="caution">
    <text evidence="5">The sequence shown here is derived from an EMBL/GenBank/DDBJ whole genome shotgun (WGS) entry which is preliminary data.</text>
</comment>